<feature type="region of interest" description="Disordered" evidence="1">
    <location>
        <begin position="1"/>
        <end position="56"/>
    </location>
</feature>
<dbReference type="AlphaFoldDB" id="A0AAD7XDZ4"/>
<evidence type="ECO:0000313" key="4">
    <source>
        <dbReference type="Proteomes" id="UP001215151"/>
    </source>
</evidence>
<sequence length="407" mass="45382">MDSEAHGEPAGPTRTVRRSARAPAKVPAKTPASAAAAAPQDSLAKGKRKAREPIEKTPEEKLEYLLTNPKSKLTNVDISDVINYENFLELPEDVQNRLCTLLPPTAFSTYTASVCSTHPDSSTANHGAVSHDAEDRMEVDDHAREDTLVRSPATLDPMVFSSPFFLSAAHTFQDHLYSSWLGKKAADDLAKFKEGARAGDIHADWKDEVWELEHQPVMTKAQRKKLISADLTALAKHGLLQEGDVLSYKRTFPTLDVTVEKDVLVEKIDMRTYIITLLLSPGTQKELPPFLLVHGAEEEDSDAKMLTMEDVIDPVALERGVLDVDGRVRYADKYAEDLAACSHTNTSDGPTDEVKKMISVRAWKSFTVWRWQEHMRRQTDLQIVQQRGGRERVATLFYLRGCCLSGQ</sequence>
<evidence type="ECO:0000313" key="3">
    <source>
        <dbReference type="EMBL" id="KAJ8501786.1"/>
    </source>
</evidence>
<feature type="domain" description="ASX DEUBAD" evidence="2">
    <location>
        <begin position="55"/>
        <end position="215"/>
    </location>
</feature>
<organism evidence="3 4">
    <name type="scientific">Trametes cubensis</name>
    <dbReference type="NCBI Taxonomy" id="1111947"/>
    <lineage>
        <taxon>Eukaryota</taxon>
        <taxon>Fungi</taxon>
        <taxon>Dikarya</taxon>
        <taxon>Basidiomycota</taxon>
        <taxon>Agaricomycotina</taxon>
        <taxon>Agaricomycetes</taxon>
        <taxon>Polyporales</taxon>
        <taxon>Polyporaceae</taxon>
        <taxon>Trametes</taxon>
    </lineage>
</organism>
<dbReference type="EMBL" id="JAPEVG010000004">
    <property type="protein sequence ID" value="KAJ8501786.1"/>
    <property type="molecule type" value="Genomic_DNA"/>
</dbReference>
<protein>
    <recommendedName>
        <fullName evidence="2">ASX DEUBAD domain-containing protein</fullName>
    </recommendedName>
</protein>
<evidence type="ECO:0000259" key="2">
    <source>
        <dbReference type="Pfam" id="PF13919"/>
    </source>
</evidence>
<comment type="caution">
    <text evidence="3">The sequence shown here is derived from an EMBL/GenBank/DDBJ whole genome shotgun (WGS) entry which is preliminary data.</text>
</comment>
<gene>
    <name evidence="3" type="ORF">ONZ51_g366</name>
</gene>
<dbReference type="Pfam" id="PF13919">
    <property type="entry name" value="ASXH"/>
    <property type="match status" value="1"/>
</dbReference>
<feature type="compositionally biased region" description="Low complexity" evidence="1">
    <location>
        <begin position="21"/>
        <end position="39"/>
    </location>
</feature>
<evidence type="ECO:0000256" key="1">
    <source>
        <dbReference type="SAM" id="MobiDB-lite"/>
    </source>
</evidence>
<proteinExistence type="predicted"/>
<dbReference type="Proteomes" id="UP001215151">
    <property type="component" value="Unassembled WGS sequence"/>
</dbReference>
<reference evidence="3" key="1">
    <citation type="submission" date="2022-11" db="EMBL/GenBank/DDBJ databases">
        <title>Genome Sequence of Cubamyces cubensis.</title>
        <authorList>
            <person name="Buettner E."/>
        </authorList>
    </citation>
    <scope>NUCLEOTIDE SEQUENCE</scope>
    <source>
        <strain evidence="3">MPL-01</strain>
    </source>
</reference>
<name>A0AAD7XDZ4_9APHY</name>
<dbReference type="InterPro" id="IPR028020">
    <property type="entry name" value="ASX_DEUBAD_dom"/>
</dbReference>
<keyword evidence="4" id="KW-1185">Reference proteome</keyword>
<accession>A0AAD7XDZ4</accession>